<dbReference type="AlphaFoldDB" id="A0A838CPD2"/>
<feature type="repeat" description="TPR" evidence="7">
    <location>
        <begin position="465"/>
        <end position="498"/>
    </location>
</feature>
<dbReference type="InterPro" id="IPR022764">
    <property type="entry name" value="Peptidase_S54_rhomboid_dom"/>
</dbReference>
<feature type="domain" description="Peptidase S54 rhomboid" evidence="10">
    <location>
        <begin position="224"/>
        <end position="358"/>
    </location>
</feature>
<dbReference type="RefSeq" id="WP_181470645.1">
    <property type="nucleotide sequence ID" value="NZ_JACEFG010000001.1"/>
</dbReference>
<sequence length="511" mass="58466">MFVEQNYYFWKFVYELVSAHGFQVLSIQSEEQEVWLEKEIQWKTHVVRLKQKQINWRNELKRELLLTQQRVNKNRQLFRGGNVVLHVGYVAEHPPVDEWKSVTEEFSGQKPTPNVFFFSDEEKSSERSRFFSAIHSEDTIQEKHPSESEMEAMVPYLRQQVATNHRKRQQEDQSLFRFGKPVMTYLLLAINLLVFFYIEGNGDSTSVQTLIEYGAKYNPAIIDGEWWRILSSMFLHIGTLHLLMNMLALFYLGNAVERIYGSWRFTVIYLFAGVFGGLASFMLNPHVAAGASGAIFGLFGALLFFGVQHKQLFFRTMGWNLLFVIGLNIVFGLLVPQIDNGAHFGGLIGGFIASAFVHLPKEKNIIRQLLAFAFYLVAIMAMAWLGVQSTFNENQTLEQVKESQELNQTGDFDEVIRLTTEALEENGNFEAPLLFNRSYAYMQVGDTKGAKEDLLRVVDQSPDMAEAHYNLAVLYQQEGELEKAADHAGTAAKLKPENEGFQQLQKELSSS</sequence>
<dbReference type="GO" id="GO:0004252">
    <property type="term" value="F:serine-type endopeptidase activity"/>
    <property type="evidence" value="ECO:0007669"/>
    <property type="project" value="InterPro"/>
</dbReference>
<evidence type="ECO:0000256" key="5">
    <source>
        <dbReference type="ARBA" id="ARBA00022989"/>
    </source>
</evidence>
<gene>
    <name evidence="11" type="ORF">H0266_01670</name>
</gene>
<dbReference type="InterPro" id="IPR035952">
    <property type="entry name" value="Rhomboid-like_sf"/>
</dbReference>
<evidence type="ECO:0000256" key="9">
    <source>
        <dbReference type="SAM" id="Phobius"/>
    </source>
</evidence>
<evidence type="ECO:0000256" key="6">
    <source>
        <dbReference type="ARBA" id="ARBA00023136"/>
    </source>
</evidence>
<dbReference type="SUPFAM" id="SSF144091">
    <property type="entry name" value="Rhomboid-like"/>
    <property type="match status" value="1"/>
</dbReference>
<proteinExistence type="inferred from homology"/>
<dbReference type="PANTHER" id="PTHR43731">
    <property type="entry name" value="RHOMBOID PROTEASE"/>
    <property type="match status" value="1"/>
</dbReference>
<dbReference type="Gene3D" id="1.20.1540.10">
    <property type="entry name" value="Rhomboid-like"/>
    <property type="match status" value="1"/>
</dbReference>
<feature type="compositionally biased region" description="Polar residues" evidence="8">
    <location>
        <begin position="500"/>
        <end position="511"/>
    </location>
</feature>
<comment type="caution">
    <text evidence="11">The sequence shown here is derived from an EMBL/GenBank/DDBJ whole genome shotgun (WGS) entry which is preliminary data.</text>
</comment>
<feature type="region of interest" description="Disordered" evidence="8">
    <location>
        <begin position="486"/>
        <end position="511"/>
    </location>
</feature>
<evidence type="ECO:0000259" key="10">
    <source>
        <dbReference type="Pfam" id="PF01694"/>
    </source>
</evidence>
<feature type="transmembrane region" description="Helical" evidence="9">
    <location>
        <begin position="319"/>
        <end position="335"/>
    </location>
</feature>
<organism evidence="11 12">
    <name type="scientific">Halobacillus locisalis</name>
    <dbReference type="NCBI Taxonomy" id="220753"/>
    <lineage>
        <taxon>Bacteria</taxon>
        <taxon>Bacillati</taxon>
        <taxon>Bacillota</taxon>
        <taxon>Bacilli</taxon>
        <taxon>Bacillales</taxon>
        <taxon>Bacillaceae</taxon>
        <taxon>Halobacillus</taxon>
    </lineage>
</organism>
<comment type="similarity">
    <text evidence="2">Belongs to the peptidase S54 family.</text>
</comment>
<name>A0A838CPD2_9BACI</name>
<feature type="transmembrane region" description="Helical" evidence="9">
    <location>
        <begin position="175"/>
        <end position="198"/>
    </location>
</feature>
<dbReference type="GO" id="GO:0006508">
    <property type="term" value="P:proteolysis"/>
    <property type="evidence" value="ECO:0007669"/>
    <property type="project" value="UniProtKB-KW"/>
</dbReference>
<dbReference type="PROSITE" id="PS50005">
    <property type="entry name" value="TPR"/>
    <property type="match status" value="1"/>
</dbReference>
<dbReference type="SUPFAM" id="SSF48452">
    <property type="entry name" value="TPR-like"/>
    <property type="match status" value="1"/>
</dbReference>
<keyword evidence="7" id="KW-0802">TPR repeat</keyword>
<feature type="transmembrane region" description="Helical" evidence="9">
    <location>
        <begin position="369"/>
        <end position="387"/>
    </location>
</feature>
<protein>
    <submittedName>
        <fullName evidence="11">Rhomboid family intramembrane serine protease</fullName>
    </submittedName>
</protein>
<keyword evidence="5 9" id="KW-1133">Transmembrane helix</keyword>
<keyword evidence="3 9" id="KW-0812">Transmembrane</keyword>
<dbReference type="Gene3D" id="1.25.40.10">
    <property type="entry name" value="Tetratricopeptide repeat domain"/>
    <property type="match status" value="1"/>
</dbReference>
<feature type="transmembrane region" description="Helical" evidence="9">
    <location>
        <begin position="233"/>
        <end position="253"/>
    </location>
</feature>
<evidence type="ECO:0000313" key="11">
    <source>
        <dbReference type="EMBL" id="MBA2173595.1"/>
    </source>
</evidence>
<comment type="subcellular location">
    <subcellularLocation>
        <location evidence="1">Membrane</location>
        <topology evidence="1">Multi-pass membrane protein</topology>
    </subcellularLocation>
</comment>
<evidence type="ECO:0000256" key="4">
    <source>
        <dbReference type="ARBA" id="ARBA00022801"/>
    </source>
</evidence>
<dbReference type="InterPro" id="IPR050925">
    <property type="entry name" value="Rhomboid_protease_S54"/>
</dbReference>
<keyword evidence="11" id="KW-0645">Protease</keyword>
<dbReference type="GO" id="GO:0016020">
    <property type="term" value="C:membrane"/>
    <property type="evidence" value="ECO:0007669"/>
    <property type="project" value="UniProtKB-SubCell"/>
</dbReference>
<feature type="transmembrane region" description="Helical" evidence="9">
    <location>
        <begin position="289"/>
        <end position="307"/>
    </location>
</feature>
<accession>A0A838CPD2</accession>
<evidence type="ECO:0000256" key="8">
    <source>
        <dbReference type="SAM" id="MobiDB-lite"/>
    </source>
</evidence>
<evidence type="ECO:0000256" key="3">
    <source>
        <dbReference type="ARBA" id="ARBA00022692"/>
    </source>
</evidence>
<dbReference type="PANTHER" id="PTHR43731:SF14">
    <property type="entry name" value="PRESENILIN-ASSOCIATED RHOMBOID-LIKE PROTEIN, MITOCHONDRIAL"/>
    <property type="match status" value="1"/>
</dbReference>
<keyword evidence="4" id="KW-0378">Hydrolase</keyword>
<keyword evidence="6 9" id="KW-0472">Membrane</keyword>
<dbReference type="SMART" id="SM00028">
    <property type="entry name" value="TPR"/>
    <property type="match status" value="2"/>
</dbReference>
<dbReference type="Pfam" id="PF14559">
    <property type="entry name" value="TPR_19"/>
    <property type="match status" value="1"/>
</dbReference>
<evidence type="ECO:0000256" key="1">
    <source>
        <dbReference type="ARBA" id="ARBA00004141"/>
    </source>
</evidence>
<dbReference type="InterPro" id="IPR019734">
    <property type="entry name" value="TPR_rpt"/>
</dbReference>
<dbReference type="EMBL" id="JACEFG010000001">
    <property type="protein sequence ID" value="MBA2173595.1"/>
    <property type="molecule type" value="Genomic_DNA"/>
</dbReference>
<feature type="transmembrane region" description="Helical" evidence="9">
    <location>
        <begin position="265"/>
        <end position="283"/>
    </location>
</feature>
<reference evidence="11 12" key="1">
    <citation type="journal article" date="2004" name="Extremophiles">
        <title>Halobacillus locisalis sp. nov., a halophilic bacterium isolated from a marine solar saltern of the Yellow Sea in Korea.</title>
        <authorList>
            <person name="Yoon J.H."/>
            <person name="Kang K.H."/>
            <person name="Oh T.K."/>
            <person name="Park Y.H."/>
        </authorList>
    </citation>
    <scope>NUCLEOTIDE SEQUENCE [LARGE SCALE GENOMIC DNA]</scope>
    <source>
        <strain evidence="11 12">KCTC 3788</strain>
    </source>
</reference>
<evidence type="ECO:0000256" key="7">
    <source>
        <dbReference type="PROSITE-ProRule" id="PRU00339"/>
    </source>
</evidence>
<evidence type="ECO:0000313" key="12">
    <source>
        <dbReference type="Proteomes" id="UP000571017"/>
    </source>
</evidence>
<dbReference type="Pfam" id="PF01694">
    <property type="entry name" value="Rhomboid"/>
    <property type="match status" value="1"/>
</dbReference>
<keyword evidence="12" id="KW-1185">Reference proteome</keyword>
<dbReference type="InterPro" id="IPR011990">
    <property type="entry name" value="TPR-like_helical_dom_sf"/>
</dbReference>
<evidence type="ECO:0000256" key="2">
    <source>
        <dbReference type="ARBA" id="ARBA00009045"/>
    </source>
</evidence>
<dbReference type="Proteomes" id="UP000571017">
    <property type="component" value="Unassembled WGS sequence"/>
</dbReference>